<dbReference type="EMBL" id="NEDP02002011">
    <property type="protein sequence ID" value="OWF51971.1"/>
    <property type="molecule type" value="Genomic_DNA"/>
</dbReference>
<proteinExistence type="predicted"/>
<dbReference type="PANTHER" id="PTHR24198">
    <property type="entry name" value="ANKYRIN REPEAT AND PROTEIN KINASE DOMAIN-CONTAINING PROTEIN"/>
    <property type="match status" value="1"/>
</dbReference>
<dbReference type="SUPFAM" id="SSF52540">
    <property type="entry name" value="P-loop containing nucleoside triphosphate hydrolases"/>
    <property type="match status" value="1"/>
</dbReference>
<dbReference type="InterPro" id="IPR002110">
    <property type="entry name" value="Ankyrin_rpt"/>
</dbReference>
<dbReference type="PANTHER" id="PTHR24198:SF165">
    <property type="entry name" value="ANKYRIN REPEAT-CONTAINING PROTEIN-RELATED"/>
    <property type="match status" value="1"/>
</dbReference>
<comment type="caution">
    <text evidence="4">The sequence shown here is derived from an EMBL/GenBank/DDBJ whole genome shotgun (WGS) entry which is preliminary data.</text>
</comment>
<keyword evidence="5" id="KW-1185">Reference proteome</keyword>
<evidence type="ECO:0000313" key="5">
    <source>
        <dbReference type="Proteomes" id="UP000242188"/>
    </source>
</evidence>
<keyword evidence="1" id="KW-0677">Repeat</keyword>
<dbReference type="Pfam" id="PF12796">
    <property type="entry name" value="Ank_2"/>
    <property type="match status" value="1"/>
</dbReference>
<dbReference type="InterPro" id="IPR036770">
    <property type="entry name" value="Ankyrin_rpt-contain_sf"/>
</dbReference>
<dbReference type="AlphaFoldDB" id="A0A210QTA5"/>
<accession>A0A210QTA5</accession>
<dbReference type="InterPro" id="IPR049050">
    <property type="entry name" value="nSTAND3"/>
</dbReference>
<dbReference type="Pfam" id="PF20720">
    <property type="entry name" value="nSTAND3"/>
    <property type="match status" value="1"/>
</dbReference>
<evidence type="ECO:0000259" key="3">
    <source>
        <dbReference type="Pfam" id="PF20720"/>
    </source>
</evidence>
<dbReference type="InterPro" id="IPR027417">
    <property type="entry name" value="P-loop_NTPase"/>
</dbReference>
<dbReference type="SUPFAM" id="SSF48403">
    <property type="entry name" value="Ankyrin repeat"/>
    <property type="match status" value="2"/>
</dbReference>
<evidence type="ECO:0000313" key="4">
    <source>
        <dbReference type="EMBL" id="OWF51971.1"/>
    </source>
</evidence>
<evidence type="ECO:0000256" key="2">
    <source>
        <dbReference type="ARBA" id="ARBA00023043"/>
    </source>
</evidence>
<dbReference type="SMART" id="SM00248">
    <property type="entry name" value="ANK"/>
    <property type="match status" value="7"/>
</dbReference>
<evidence type="ECO:0000256" key="1">
    <source>
        <dbReference type="ARBA" id="ARBA00022737"/>
    </source>
</evidence>
<organism evidence="4 5">
    <name type="scientific">Mizuhopecten yessoensis</name>
    <name type="common">Japanese scallop</name>
    <name type="synonym">Patinopecten yessoensis</name>
    <dbReference type="NCBI Taxonomy" id="6573"/>
    <lineage>
        <taxon>Eukaryota</taxon>
        <taxon>Metazoa</taxon>
        <taxon>Spiralia</taxon>
        <taxon>Lophotrochozoa</taxon>
        <taxon>Mollusca</taxon>
        <taxon>Bivalvia</taxon>
        <taxon>Autobranchia</taxon>
        <taxon>Pteriomorphia</taxon>
        <taxon>Pectinida</taxon>
        <taxon>Pectinoidea</taxon>
        <taxon>Pectinidae</taxon>
        <taxon>Mizuhopecten</taxon>
    </lineage>
</organism>
<dbReference type="OrthoDB" id="432281at2759"/>
<protein>
    <recommendedName>
        <fullName evidence="3">Novel STAND NTPase 3 domain-containing protein</fullName>
    </recommendedName>
</protein>
<dbReference type="Gene3D" id="1.25.40.20">
    <property type="entry name" value="Ankyrin repeat-containing domain"/>
    <property type="match status" value="2"/>
</dbReference>
<dbReference type="Proteomes" id="UP000242188">
    <property type="component" value="Unassembled WGS sequence"/>
</dbReference>
<name>A0A210QTA5_MIZYE</name>
<reference evidence="4 5" key="1">
    <citation type="journal article" date="2017" name="Nat. Ecol. Evol.">
        <title>Scallop genome provides insights into evolution of bilaterian karyotype and development.</title>
        <authorList>
            <person name="Wang S."/>
            <person name="Zhang J."/>
            <person name="Jiao W."/>
            <person name="Li J."/>
            <person name="Xun X."/>
            <person name="Sun Y."/>
            <person name="Guo X."/>
            <person name="Huan P."/>
            <person name="Dong B."/>
            <person name="Zhang L."/>
            <person name="Hu X."/>
            <person name="Sun X."/>
            <person name="Wang J."/>
            <person name="Zhao C."/>
            <person name="Wang Y."/>
            <person name="Wang D."/>
            <person name="Huang X."/>
            <person name="Wang R."/>
            <person name="Lv J."/>
            <person name="Li Y."/>
            <person name="Zhang Z."/>
            <person name="Liu B."/>
            <person name="Lu W."/>
            <person name="Hui Y."/>
            <person name="Liang J."/>
            <person name="Zhou Z."/>
            <person name="Hou R."/>
            <person name="Li X."/>
            <person name="Liu Y."/>
            <person name="Li H."/>
            <person name="Ning X."/>
            <person name="Lin Y."/>
            <person name="Zhao L."/>
            <person name="Xing Q."/>
            <person name="Dou J."/>
            <person name="Li Y."/>
            <person name="Mao J."/>
            <person name="Guo H."/>
            <person name="Dou H."/>
            <person name="Li T."/>
            <person name="Mu C."/>
            <person name="Jiang W."/>
            <person name="Fu Q."/>
            <person name="Fu X."/>
            <person name="Miao Y."/>
            <person name="Liu J."/>
            <person name="Yu Q."/>
            <person name="Li R."/>
            <person name="Liao H."/>
            <person name="Li X."/>
            <person name="Kong Y."/>
            <person name="Jiang Z."/>
            <person name="Chourrout D."/>
            <person name="Li R."/>
            <person name="Bao Z."/>
        </authorList>
    </citation>
    <scope>NUCLEOTIDE SEQUENCE [LARGE SCALE GENOMIC DNA]</scope>
    <source>
        <strain evidence="4 5">PY_sf001</strain>
    </source>
</reference>
<gene>
    <name evidence="4" type="ORF">KP79_PYT06653</name>
</gene>
<feature type="domain" description="Novel STAND NTPase 3" evidence="3">
    <location>
        <begin position="147"/>
        <end position="190"/>
    </location>
</feature>
<sequence>MDPESEKYYMEELEKQHKADLEVKAILQDFEARHEVMATIISDVSSGQAAMATNISDITNRQEVMATDVSAVSARQAVMATNINNITTRQETTTRDMDHLKDDVAAIKDTVNVISANTSHVKEIHPDLKPMIETAEARINKEKENLFYPNKGFRDAKVKLQKNRVVVIKGNTGDGKTAIAVQLLRWLSQEQGAGFLVKKEKHLSFDKDVVVVKEKHWSVEDVYRFNHDSIYVAVALLYGKVTPIGYIQNCPRKSLSYLTTSETATNMIVISSDHYTEMCERLLREFDCKESRYGTSIDSLDVWNDEEEYDDDICIGSLDVWNDPVFLISFVGLLDDRKIDKLDVLNKACYSGAEECALYLLSEGVKPDKDTELWSLFNRHRNDRNRQVCLLKRIVVYFSDETKVAMLNEACYYNADECALYLLSEGVKPDKATELSLFYRHWNDSNKECFLKKIFVYLNDETKVAVLNKACYSGAEECVIYLLSEGVKPDKETAWGSLINRHRRDSNRQLCLLKKIVVYLNDETKVDVLNEVCYHGAEECALYLLCEGVEPDKETPFSVVKGRRVKVLRKLLEYDVTPTARDKYNNNNVLHMACECKKEEMVTLLCDTYPHLVHYTDMLGRTPLHYVVGTGNCSIFQILERSVLNSLYRVEDQQHKCESVDGRVVHRNCVCAQYMAQLVDMDGRMWIWGNREVCLYLCQSYPALTTAVDNDGKTVLHKSCEGGNREVCLYLCQSNPALTTAVSKDGRHCLHYIAWSEFSDVDVFTECETHVKQYLESTGRKYDITTIFDNNGESVLDKAKEGAKKMARLWGTENNRLLDYLIDVFGKQK</sequence>
<keyword evidence="2" id="KW-0040">ANK repeat</keyword>